<dbReference type="PROSITE" id="PS50030">
    <property type="entry name" value="UBA"/>
    <property type="match status" value="1"/>
</dbReference>
<dbReference type="FunFam" id="3.40.50.300:FF:001456">
    <property type="entry name" value="ATP-dependent DNA helicase"/>
    <property type="match status" value="1"/>
</dbReference>
<dbReference type="GO" id="GO:0005737">
    <property type="term" value="C:cytoplasm"/>
    <property type="evidence" value="ECO:0007669"/>
    <property type="project" value="TreeGrafter"/>
</dbReference>
<dbReference type="RefSeq" id="XP_038977383.1">
    <property type="nucleotide sequence ID" value="XM_039121455.1"/>
</dbReference>
<keyword evidence="3 7" id="KW-0378">Hydrolase</keyword>
<protein>
    <recommendedName>
        <fullName evidence="7">ATP-dependent DNA helicase</fullName>
        <ecNumber evidence="7">5.6.2.4</ecNumber>
    </recommendedName>
</protein>
<dbReference type="InterPro" id="IPR011545">
    <property type="entry name" value="DEAD/DEAH_box_helicase_dom"/>
</dbReference>
<feature type="domain" description="Helicase ATP-binding" evidence="10">
    <location>
        <begin position="213"/>
        <end position="389"/>
    </location>
</feature>
<evidence type="ECO:0000259" key="9">
    <source>
        <dbReference type="PROSITE" id="PS50030"/>
    </source>
</evidence>
<evidence type="ECO:0000259" key="11">
    <source>
        <dbReference type="PROSITE" id="PS51194"/>
    </source>
</evidence>
<organism evidence="12 13">
    <name type="scientific">Phoenix dactylifera</name>
    <name type="common">Date palm</name>
    <dbReference type="NCBI Taxonomy" id="42345"/>
    <lineage>
        <taxon>Eukaryota</taxon>
        <taxon>Viridiplantae</taxon>
        <taxon>Streptophyta</taxon>
        <taxon>Embryophyta</taxon>
        <taxon>Tracheophyta</taxon>
        <taxon>Spermatophyta</taxon>
        <taxon>Magnoliopsida</taxon>
        <taxon>Liliopsida</taxon>
        <taxon>Arecaceae</taxon>
        <taxon>Coryphoideae</taxon>
        <taxon>Phoeniceae</taxon>
        <taxon>Phoenix</taxon>
    </lineage>
</organism>
<dbReference type="FunFam" id="1.10.10.10:FF:000782">
    <property type="entry name" value="ATP-dependent DNA helicase"/>
    <property type="match status" value="1"/>
</dbReference>
<dbReference type="GO" id="GO:0005634">
    <property type="term" value="C:nucleus"/>
    <property type="evidence" value="ECO:0007669"/>
    <property type="project" value="UniProtKB-SubCell"/>
</dbReference>
<dbReference type="GO" id="GO:0000724">
    <property type="term" value="P:double-strand break repair via homologous recombination"/>
    <property type="evidence" value="ECO:0007669"/>
    <property type="project" value="TreeGrafter"/>
</dbReference>
<reference evidence="13 14" key="1">
    <citation type="submission" date="2025-04" db="UniProtKB">
        <authorList>
            <consortium name="RefSeq"/>
        </authorList>
    </citation>
    <scope>IDENTIFICATION</scope>
    <source>
        <tissue evidence="13 14">Young leaves</tissue>
    </source>
</reference>
<evidence type="ECO:0000256" key="4">
    <source>
        <dbReference type="ARBA" id="ARBA00022806"/>
    </source>
</evidence>
<feature type="region of interest" description="Disordered" evidence="8">
    <location>
        <begin position="882"/>
        <end position="905"/>
    </location>
</feature>
<dbReference type="Gene3D" id="3.40.50.300">
    <property type="entry name" value="P-loop containing nucleotide triphosphate hydrolases"/>
    <property type="match status" value="2"/>
</dbReference>
<dbReference type="SUPFAM" id="SSF52540">
    <property type="entry name" value="P-loop containing nucleoside triphosphate hydrolases"/>
    <property type="match status" value="2"/>
</dbReference>
<dbReference type="PROSITE" id="PS51192">
    <property type="entry name" value="HELICASE_ATP_BIND_1"/>
    <property type="match status" value="1"/>
</dbReference>
<dbReference type="PANTHER" id="PTHR13710">
    <property type="entry name" value="DNA HELICASE RECQ FAMILY MEMBER"/>
    <property type="match status" value="1"/>
</dbReference>
<comment type="similarity">
    <text evidence="1 7">Belongs to the helicase family. RecQ subfamily.</text>
</comment>
<gene>
    <name evidence="13 14" type="primary">LOC120107927</name>
</gene>
<dbReference type="PANTHER" id="PTHR13710:SF69">
    <property type="entry name" value="ATP-DEPENDENT DNA HELICASE Q-LIKE SIM"/>
    <property type="match status" value="1"/>
</dbReference>
<dbReference type="GO" id="GO:0005524">
    <property type="term" value="F:ATP binding"/>
    <property type="evidence" value="ECO:0007669"/>
    <property type="project" value="UniProtKB-KW"/>
</dbReference>
<evidence type="ECO:0000256" key="6">
    <source>
        <dbReference type="ARBA" id="ARBA00034617"/>
    </source>
</evidence>
<evidence type="ECO:0000256" key="5">
    <source>
        <dbReference type="ARBA" id="ARBA00022840"/>
    </source>
</evidence>
<comment type="catalytic activity">
    <reaction evidence="6 7">
        <text>Couples ATP hydrolysis with the unwinding of duplex DNA by translocating in the 3'-5' direction.</text>
        <dbReference type="EC" id="5.6.2.4"/>
    </reaction>
</comment>
<dbReference type="NCBIfam" id="TIGR00614">
    <property type="entry name" value="recQ_fam"/>
    <property type="match status" value="1"/>
</dbReference>
<sequence>MGENDVFADHIIAELIDMGFEFAKAIEAIEAVGPCLDDAVEFILNGSSDSKMAKNGQVSSNFTSFTSQKRSLGKVVMSSHPSNRMEQSSISHHISSFGRTKRSISHSASGTSFSGMKKLRSSNLNHPKVPDVCMNSNMELASQSFQQDVQTHVPPIELTELPQENGSFRSEQISHLCNFESEEAELDWEDKVSSVLQKHFGFSSLKGFQKEALEAWLAHRDCLVLAATGSGKSLCFQIPALLTSKIVIVISPLISLMHDQCLNLAKHGISACFLGSGQPDRSVQCRAMNGVYRIVYVCPETILRLMEPLKRLAENPGIALFAIDEVHCVSKWGHDFRPDYGKLSVLRENFNTCNLKFLKFDIPLMALTATATIPVRKDIFKLLHMSKETRIVLTSFFRPNLRFSVKHSRTTASSYEKDFHELIKTYTMARMSGKKGSKHLLNDLEDDSNSSCKASDDGMSDENGKLVNGIKSLEDDHFYEDSDDASSANEDSIVPPLRQNQLTAEYLEDDLDLPDSVNEFDVSCGEFLGTYPAESSEFCGASEVSDLQGFVEQGPTIIYMPTRKETQELAKYLCRSGVRAAAYHAKMPKTHLRRVHEDFHQNLLEVVVATIAFGMGIDKSNVRRIIHYGWPQSLDAYYQEVGRAGRDGKPSDCTLYANLSRIPSLLPSQRSEEQTKQAYKMLSNCFRYGMNTATCRAKVLVKYFGEEFSYDKCNLCDICVTGAPEMQNLKEEADIFLRVLRAECGSSSIGTVSHDGAIYSGSGSRRFIEKPNFKMVISKIREQFHKFAASDRLWWQGLARILENMGYVREGDISPHVSIRYPELTDLGLRFLHLESEKTLYAYPEADMLLSVQKHKPHSSFSEWGRGWADPEIRRQRLQAKKFRTRKRKRQSRKHNQDLNTVRGRLAAKLSKYKH</sequence>
<dbReference type="SMART" id="SM00490">
    <property type="entry name" value="HELICc"/>
    <property type="match status" value="1"/>
</dbReference>
<dbReference type="InterPro" id="IPR009060">
    <property type="entry name" value="UBA-like_sf"/>
</dbReference>
<dbReference type="InterPro" id="IPR032284">
    <property type="entry name" value="RecQ_Zn-bd"/>
</dbReference>
<dbReference type="InterPro" id="IPR014001">
    <property type="entry name" value="Helicase_ATP-bd"/>
</dbReference>
<keyword evidence="4 7" id="KW-0347">Helicase</keyword>
<feature type="domain" description="UBA" evidence="9">
    <location>
        <begin position="1"/>
        <end position="46"/>
    </location>
</feature>
<evidence type="ECO:0000256" key="3">
    <source>
        <dbReference type="ARBA" id="ARBA00022801"/>
    </source>
</evidence>
<dbReference type="FunFam" id="3.40.50.300:FF:001391">
    <property type="entry name" value="ATP-dependent DNA helicase"/>
    <property type="match status" value="1"/>
</dbReference>
<dbReference type="InterPro" id="IPR027417">
    <property type="entry name" value="P-loop_NTPase"/>
</dbReference>
<dbReference type="GO" id="GO:0043138">
    <property type="term" value="F:3'-5' DNA helicase activity"/>
    <property type="evidence" value="ECO:0007669"/>
    <property type="project" value="UniProtKB-EC"/>
</dbReference>
<dbReference type="OrthoDB" id="10261556at2759"/>
<keyword evidence="12" id="KW-1185">Reference proteome</keyword>
<accession>A0A8B9A0P9</accession>
<dbReference type="InterPro" id="IPR004589">
    <property type="entry name" value="DNA_helicase_ATP-dep_RecQ"/>
</dbReference>
<dbReference type="Pfam" id="PF00271">
    <property type="entry name" value="Helicase_C"/>
    <property type="match status" value="1"/>
</dbReference>
<evidence type="ECO:0000313" key="14">
    <source>
        <dbReference type="RefSeq" id="XP_038977384.1"/>
    </source>
</evidence>
<evidence type="ECO:0000313" key="12">
    <source>
        <dbReference type="Proteomes" id="UP000228380"/>
    </source>
</evidence>
<dbReference type="InterPro" id="IPR015940">
    <property type="entry name" value="UBA"/>
</dbReference>
<evidence type="ECO:0000313" key="13">
    <source>
        <dbReference type="RefSeq" id="XP_038977383.1"/>
    </source>
</evidence>
<dbReference type="PROSITE" id="PS51194">
    <property type="entry name" value="HELICASE_CTER"/>
    <property type="match status" value="1"/>
</dbReference>
<dbReference type="CDD" id="cd17920">
    <property type="entry name" value="DEXHc_RecQ"/>
    <property type="match status" value="1"/>
</dbReference>
<dbReference type="Pfam" id="PF00270">
    <property type="entry name" value="DEAD"/>
    <property type="match status" value="1"/>
</dbReference>
<dbReference type="SMART" id="SM00487">
    <property type="entry name" value="DEXDc"/>
    <property type="match status" value="1"/>
</dbReference>
<feature type="domain" description="Helicase C-terminal" evidence="11">
    <location>
        <begin position="543"/>
        <end position="701"/>
    </location>
</feature>
<dbReference type="GO" id="GO:0009378">
    <property type="term" value="F:four-way junction helicase activity"/>
    <property type="evidence" value="ECO:0007669"/>
    <property type="project" value="TreeGrafter"/>
</dbReference>
<dbReference type="SUPFAM" id="SSF46934">
    <property type="entry name" value="UBA-like"/>
    <property type="match status" value="1"/>
</dbReference>
<dbReference type="CDD" id="cd14270">
    <property type="entry name" value="UBA"/>
    <property type="match status" value="1"/>
</dbReference>
<dbReference type="InterPro" id="IPR001650">
    <property type="entry name" value="Helicase_C-like"/>
</dbReference>
<dbReference type="InterPro" id="IPR036388">
    <property type="entry name" value="WH-like_DNA-bd_sf"/>
</dbReference>
<keyword evidence="2 7" id="KW-0547">Nucleotide-binding</keyword>
<dbReference type="Gene3D" id="1.10.10.10">
    <property type="entry name" value="Winged helix-like DNA-binding domain superfamily/Winged helix DNA-binding domain"/>
    <property type="match status" value="1"/>
</dbReference>
<dbReference type="Pfam" id="PF16124">
    <property type="entry name" value="RecQ_Zn_bind"/>
    <property type="match status" value="1"/>
</dbReference>
<comment type="catalytic activity">
    <reaction evidence="7">
        <text>ATP + H2O = ADP + phosphate + H(+)</text>
        <dbReference type="Rhea" id="RHEA:13065"/>
        <dbReference type="ChEBI" id="CHEBI:15377"/>
        <dbReference type="ChEBI" id="CHEBI:15378"/>
        <dbReference type="ChEBI" id="CHEBI:30616"/>
        <dbReference type="ChEBI" id="CHEBI:43474"/>
        <dbReference type="ChEBI" id="CHEBI:456216"/>
    </reaction>
</comment>
<dbReference type="Proteomes" id="UP000228380">
    <property type="component" value="Unplaced"/>
</dbReference>
<evidence type="ECO:0000256" key="1">
    <source>
        <dbReference type="ARBA" id="ARBA00005446"/>
    </source>
</evidence>
<dbReference type="KEGG" id="pda:120107927"/>
<keyword evidence="5 7" id="KW-0067">ATP-binding</keyword>
<comment type="subcellular location">
    <subcellularLocation>
        <location evidence="7">Nucleus</location>
    </subcellularLocation>
</comment>
<dbReference type="GeneID" id="120107927"/>
<evidence type="ECO:0000259" key="10">
    <source>
        <dbReference type="PROSITE" id="PS51192"/>
    </source>
</evidence>
<dbReference type="RefSeq" id="XP_038977384.1">
    <property type="nucleotide sequence ID" value="XM_039121456.1"/>
</dbReference>
<dbReference type="EC" id="5.6.2.4" evidence="7"/>
<evidence type="ECO:0000256" key="2">
    <source>
        <dbReference type="ARBA" id="ARBA00022741"/>
    </source>
</evidence>
<dbReference type="GO" id="GO:0003676">
    <property type="term" value="F:nucleic acid binding"/>
    <property type="evidence" value="ECO:0007669"/>
    <property type="project" value="InterPro"/>
</dbReference>
<keyword evidence="7" id="KW-0539">Nucleus</keyword>
<dbReference type="AlphaFoldDB" id="A0A8B9A0P9"/>
<dbReference type="Gene3D" id="1.10.8.10">
    <property type="entry name" value="DNA helicase RuvA subunit, C-terminal domain"/>
    <property type="match status" value="1"/>
</dbReference>
<name>A0A8B9A0P9_PHODC</name>
<evidence type="ECO:0000256" key="7">
    <source>
        <dbReference type="RuleBase" id="RU364117"/>
    </source>
</evidence>
<dbReference type="GO" id="GO:0005694">
    <property type="term" value="C:chromosome"/>
    <property type="evidence" value="ECO:0007669"/>
    <property type="project" value="TreeGrafter"/>
</dbReference>
<feature type="compositionally biased region" description="Basic residues" evidence="8">
    <location>
        <begin position="882"/>
        <end position="894"/>
    </location>
</feature>
<dbReference type="GO" id="GO:0016787">
    <property type="term" value="F:hydrolase activity"/>
    <property type="evidence" value="ECO:0007669"/>
    <property type="project" value="UniProtKB-KW"/>
</dbReference>
<evidence type="ECO:0000256" key="8">
    <source>
        <dbReference type="SAM" id="MobiDB-lite"/>
    </source>
</evidence>
<proteinExistence type="inferred from homology"/>